<name>A0A8G1RG89_9EURO</name>
<evidence type="ECO:0000256" key="1">
    <source>
        <dbReference type="SAM" id="SignalP"/>
    </source>
</evidence>
<reference evidence="2 3" key="1">
    <citation type="submission" date="2018-02" db="EMBL/GenBank/DDBJ databases">
        <title>The genomes of Aspergillus section Nigri reveals drivers in fungal speciation.</title>
        <authorList>
            <consortium name="DOE Joint Genome Institute"/>
            <person name="Vesth T.C."/>
            <person name="Nybo J."/>
            <person name="Theobald S."/>
            <person name="Brandl J."/>
            <person name="Frisvad J.C."/>
            <person name="Nielsen K.F."/>
            <person name="Lyhne E.K."/>
            <person name="Kogle M.E."/>
            <person name="Kuo A."/>
            <person name="Riley R."/>
            <person name="Clum A."/>
            <person name="Nolan M."/>
            <person name="Lipzen A."/>
            <person name="Salamov A."/>
            <person name="Henrissat B."/>
            <person name="Wiebenga A."/>
            <person name="De vries R.P."/>
            <person name="Grigoriev I.V."/>
            <person name="Mortensen U.H."/>
            <person name="Andersen M.R."/>
            <person name="Baker S.E."/>
        </authorList>
    </citation>
    <scope>NUCLEOTIDE SEQUENCE [LARGE SCALE GENOMIC DNA]</scope>
    <source>
        <strain evidence="2 3">CBS 313.89</strain>
    </source>
</reference>
<organism evidence="2 3">
    <name type="scientific">Aspergillus fijiensis CBS 313.89</name>
    <dbReference type="NCBI Taxonomy" id="1448319"/>
    <lineage>
        <taxon>Eukaryota</taxon>
        <taxon>Fungi</taxon>
        <taxon>Dikarya</taxon>
        <taxon>Ascomycota</taxon>
        <taxon>Pezizomycotina</taxon>
        <taxon>Eurotiomycetes</taxon>
        <taxon>Eurotiomycetidae</taxon>
        <taxon>Eurotiales</taxon>
        <taxon>Aspergillaceae</taxon>
        <taxon>Aspergillus</taxon>
    </lineage>
</organism>
<sequence length="78" mass="8714">MLLLCKVLSSFGQTMAVCCAAVRVTHACTRQASTIKLVDHYLLKPQNISTNLQLTRCTVACLHMLALACLAFLRRWFT</sequence>
<feature type="chain" id="PRO_5034765461" description="Secreted protein" evidence="1">
    <location>
        <begin position="17"/>
        <end position="78"/>
    </location>
</feature>
<keyword evidence="1" id="KW-0732">Signal</keyword>
<dbReference type="EMBL" id="KZ824700">
    <property type="protein sequence ID" value="RAK72193.1"/>
    <property type="molecule type" value="Genomic_DNA"/>
</dbReference>
<proteinExistence type="predicted"/>
<dbReference type="VEuPathDB" id="FungiDB:BO72DRAFT_452890"/>
<evidence type="ECO:0000313" key="3">
    <source>
        <dbReference type="Proteomes" id="UP000249789"/>
    </source>
</evidence>
<keyword evidence="3" id="KW-1185">Reference proteome</keyword>
<evidence type="ECO:0000313" key="2">
    <source>
        <dbReference type="EMBL" id="RAK72193.1"/>
    </source>
</evidence>
<accession>A0A8G1RG89</accession>
<gene>
    <name evidence="2" type="ORF">BO72DRAFT_452890</name>
</gene>
<feature type="signal peptide" evidence="1">
    <location>
        <begin position="1"/>
        <end position="16"/>
    </location>
</feature>
<evidence type="ECO:0008006" key="4">
    <source>
        <dbReference type="Google" id="ProtNLM"/>
    </source>
</evidence>
<dbReference type="GeneID" id="63863175"/>
<protein>
    <recommendedName>
        <fullName evidence="4">Secreted protein</fullName>
    </recommendedName>
</protein>
<dbReference type="AlphaFoldDB" id="A0A8G1RG89"/>
<dbReference type="RefSeq" id="XP_040796205.1">
    <property type="nucleotide sequence ID" value="XM_040945842.1"/>
</dbReference>
<dbReference type="Proteomes" id="UP000249789">
    <property type="component" value="Unassembled WGS sequence"/>
</dbReference>